<dbReference type="PANTHER" id="PTHR34217">
    <property type="entry name" value="METAL-DEPENDENT CARBOXYPEPTIDASE"/>
    <property type="match status" value="1"/>
</dbReference>
<dbReference type="RefSeq" id="WP_129888358.1">
    <property type="nucleotide sequence ID" value="NZ_CP035758.1"/>
</dbReference>
<dbReference type="AlphaFoldDB" id="A0A4P6JPS6"/>
<keyword evidence="2" id="KW-1185">Reference proteome</keyword>
<gene>
    <name evidence="1" type="ORF">EPA93_15360</name>
</gene>
<dbReference type="InterPro" id="IPR001333">
    <property type="entry name" value="Peptidase_M32_Taq"/>
</dbReference>
<dbReference type="OrthoDB" id="9772308at2"/>
<dbReference type="Gene3D" id="1.10.1370.30">
    <property type="match status" value="1"/>
</dbReference>
<sequence>MQVIEEEPIRLTCTDDRIRDLAHLLHSLSDLQAAGSLLGWDQMTGGLPEEAGEVRAHQAATLKGLILEQRTAARLGQLLDELEGVIEHSSFTNTDRGLVRWIRHDYEWATKLPRSLVEEMERASVISYQAWVRARATNDFAIFAPTPAAHDRLPARGRRSPGLPATSLRCAFRSRESWHDLQGA</sequence>
<evidence type="ECO:0000313" key="2">
    <source>
        <dbReference type="Proteomes" id="UP000290365"/>
    </source>
</evidence>
<dbReference type="PROSITE" id="PS52034">
    <property type="entry name" value="PEPTIDASE_M32"/>
    <property type="match status" value="1"/>
</dbReference>
<dbReference type="KEGG" id="kbs:EPA93_15360"/>
<organism evidence="1 2">
    <name type="scientific">Ktedonosporobacter rubrisoli</name>
    <dbReference type="NCBI Taxonomy" id="2509675"/>
    <lineage>
        <taxon>Bacteria</taxon>
        <taxon>Bacillati</taxon>
        <taxon>Chloroflexota</taxon>
        <taxon>Ktedonobacteria</taxon>
        <taxon>Ktedonobacterales</taxon>
        <taxon>Ktedonosporobacteraceae</taxon>
        <taxon>Ktedonosporobacter</taxon>
    </lineage>
</organism>
<protein>
    <recommendedName>
        <fullName evidence="3">Carboxypeptidase M32</fullName>
    </recommendedName>
</protein>
<dbReference type="PANTHER" id="PTHR34217:SF1">
    <property type="entry name" value="CARBOXYPEPTIDASE 1"/>
    <property type="match status" value="1"/>
</dbReference>
<accession>A0A4P6JPS6</accession>
<dbReference type="SUPFAM" id="SSF55486">
    <property type="entry name" value="Metalloproteases ('zincins'), catalytic domain"/>
    <property type="match status" value="1"/>
</dbReference>
<dbReference type="GO" id="GO:0004181">
    <property type="term" value="F:metallocarboxypeptidase activity"/>
    <property type="evidence" value="ECO:0007669"/>
    <property type="project" value="InterPro"/>
</dbReference>
<evidence type="ECO:0000313" key="1">
    <source>
        <dbReference type="EMBL" id="QBD77295.1"/>
    </source>
</evidence>
<dbReference type="Proteomes" id="UP000290365">
    <property type="component" value="Chromosome"/>
</dbReference>
<dbReference type="GO" id="GO:0006508">
    <property type="term" value="P:proteolysis"/>
    <property type="evidence" value="ECO:0007669"/>
    <property type="project" value="InterPro"/>
</dbReference>
<dbReference type="EMBL" id="CP035758">
    <property type="protein sequence ID" value="QBD77295.1"/>
    <property type="molecule type" value="Genomic_DNA"/>
</dbReference>
<proteinExistence type="predicted"/>
<evidence type="ECO:0008006" key="3">
    <source>
        <dbReference type="Google" id="ProtNLM"/>
    </source>
</evidence>
<reference evidence="1 2" key="1">
    <citation type="submission" date="2019-01" db="EMBL/GenBank/DDBJ databases">
        <title>Ktedonosporobacter rubrisoli SCAWS-G2.</title>
        <authorList>
            <person name="Huang Y."/>
            <person name="Yan B."/>
        </authorList>
    </citation>
    <scope>NUCLEOTIDE SEQUENCE [LARGE SCALE GENOMIC DNA]</scope>
    <source>
        <strain evidence="1 2">SCAWS-G2</strain>
    </source>
</reference>
<name>A0A4P6JPS6_KTERU</name>
<dbReference type="Pfam" id="PF02074">
    <property type="entry name" value="Peptidase_M32"/>
    <property type="match status" value="1"/>
</dbReference>